<dbReference type="AlphaFoldDB" id="B3PI57"/>
<dbReference type="Pfam" id="PF13590">
    <property type="entry name" value="DUF4136"/>
    <property type="match status" value="1"/>
</dbReference>
<dbReference type="HOGENOM" id="CLU_1508005_0_0_6"/>
<dbReference type="KEGG" id="cja:CJA_0396"/>
<keyword evidence="3" id="KW-1185">Reference proteome</keyword>
<evidence type="ECO:0000313" key="3">
    <source>
        <dbReference type="Proteomes" id="UP000001036"/>
    </source>
</evidence>
<dbReference type="EMBL" id="CP000934">
    <property type="protein sequence ID" value="ACE86173.1"/>
    <property type="molecule type" value="Genomic_DNA"/>
</dbReference>
<feature type="domain" description="DUF4136" evidence="1">
    <location>
        <begin position="29"/>
        <end position="177"/>
    </location>
</feature>
<dbReference type="Proteomes" id="UP000001036">
    <property type="component" value="Chromosome"/>
</dbReference>
<accession>B3PI57</accession>
<dbReference type="PROSITE" id="PS51257">
    <property type="entry name" value="PROKAR_LIPOPROTEIN"/>
    <property type="match status" value="1"/>
</dbReference>
<dbReference type="STRING" id="498211.CJA_0396"/>
<gene>
    <name evidence="2" type="ordered locus">CJA_0396</name>
</gene>
<keyword evidence="2" id="KW-0449">Lipoprotein</keyword>
<organism evidence="2 3">
    <name type="scientific">Cellvibrio japonicus (strain Ueda107)</name>
    <name type="common">Pseudomonas fluorescens subsp. cellulosa</name>
    <dbReference type="NCBI Taxonomy" id="498211"/>
    <lineage>
        <taxon>Bacteria</taxon>
        <taxon>Pseudomonadati</taxon>
        <taxon>Pseudomonadota</taxon>
        <taxon>Gammaproteobacteria</taxon>
        <taxon>Cellvibrionales</taxon>
        <taxon>Cellvibrionaceae</taxon>
        <taxon>Cellvibrio</taxon>
    </lineage>
</organism>
<protein>
    <submittedName>
        <fullName evidence="2">Putative lipoprotein</fullName>
    </submittedName>
</protein>
<name>B3PI57_CELJU</name>
<proteinExistence type="predicted"/>
<dbReference type="Gene3D" id="3.30.160.670">
    <property type="match status" value="1"/>
</dbReference>
<sequence length="178" mass="19581">MTRHSLFSPWLLLLSIILVGCASPKYQQDSKSGAVLNDLHTYQWRSLDVEIAGANKAQIQQLLDEQLLRQGYRLATDKPDMLLDLQAFSRVSQGGNTGIGIGIGLPVGRHGSVGLGTSQILGRNKQEGVVVLDITRTDNNTLVWRGSAESLPLSYFELGKEQKLRDSLNKLLAQFPPQ</sequence>
<dbReference type="InterPro" id="IPR025411">
    <property type="entry name" value="DUF4136"/>
</dbReference>
<dbReference type="OrthoDB" id="5705831at2"/>
<reference evidence="2 3" key="1">
    <citation type="journal article" date="2008" name="J. Bacteriol.">
        <title>Insights into plant cell wall degradation from the genome sequence of the soil bacterium Cellvibrio japonicus.</title>
        <authorList>
            <person name="Deboy R.T."/>
            <person name="Mongodin E.F."/>
            <person name="Fouts D.E."/>
            <person name="Tailford L.E."/>
            <person name="Khouri H."/>
            <person name="Emerson J.B."/>
            <person name="Mohamoud Y."/>
            <person name="Watkins K."/>
            <person name="Henrissat B."/>
            <person name="Gilbert H.J."/>
            <person name="Nelson K.E."/>
        </authorList>
    </citation>
    <scope>NUCLEOTIDE SEQUENCE [LARGE SCALE GENOMIC DNA]</scope>
    <source>
        <strain evidence="2 3">Ueda107</strain>
    </source>
</reference>
<evidence type="ECO:0000259" key="1">
    <source>
        <dbReference type="Pfam" id="PF13590"/>
    </source>
</evidence>
<evidence type="ECO:0000313" key="2">
    <source>
        <dbReference type="EMBL" id="ACE86173.1"/>
    </source>
</evidence>
<dbReference type="RefSeq" id="WP_012486078.1">
    <property type="nucleotide sequence ID" value="NC_010995.1"/>
</dbReference>
<dbReference type="eggNOG" id="ENOG503095Y">
    <property type="taxonomic scope" value="Bacteria"/>
</dbReference>